<keyword evidence="2" id="KW-1185">Reference proteome</keyword>
<proteinExistence type="predicted"/>
<evidence type="ECO:0000313" key="2">
    <source>
        <dbReference type="Proteomes" id="UP001054857"/>
    </source>
</evidence>
<accession>A0AAD3HQ03</accession>
<reference evidence="1 2" key="1">
    <citation type="journal article" date="2021" name="Sci. Rep.">
        <title>Genome sequencing of the multicellular alga Astrephomene provides insights into convergent evolution of germ-soma differentiation.</title>
        <authorList>
            <person name="Yamashita S."/>
            <person name="Yamamoto K."/>
            <person name="Matsuzaki R."/>
            <person name="Suzuki S."/>
            <person name="Yamaguchi H."/>
            <person name="Hirooka S."/>
            <person name="Minakuchi Y."/>
            <person name="Miyagishima S."/>
            <person name="Kawachi M."/>
            <person name="Toyoda A."/>
            <person name="Nozaki H."/>
        </authorList>
    </citation>
    <scope>NUCLEOTIDE SEQUENCE [LARGE SCALE GENOMIC DNA]</scope>
    <source>
        <strain evidence="1 2">NIES-4017</strain>
    </source>
</reference>
<organism evidence="1 2">
    <name type="scientific">Astrephomene gubernaculifera</name>
    <dbReference type="NCBI Taxonomy" id="47775"/>
    <lineage>
        <taxon>Eukaryota</taxon>
        <taxon>Viridiplantae</taxon>
        <taxon>Chlorophyta</taxon>
        <taxon>core chlorophytes</taxon>
        <taxon>Chlorophyceae</taxon>
        <taxon>CS clade</taxon>
        <taxon>Chlamydomonadales</taxon>
        <taxon>Astrephomenaceae</taxon>
        <taxon>Astrephomene</taxon>
    </lineage>
</organism>
<sequence>MCFKVFQRATLLRLHLWTTPFPSSQQSYISTSVATLLRIPPQAPTRETWFCLYQPQPRRTAYLYEYDIPIDADVYKTRVSRELKLLYGKPASDCYIHSVDGESFSNCDVAAPPWYCYRVLLQGMRVGQRLGPYGPDDIVSPNRVTLPLQQRWRNNVADISDITEFLADPPASRLTANLRTLVRVAHEDGWRRGPRLIHDLLVQRWGHEAMLRHGISAQHVQLQYVLYGERL</sequence>
<dbReference type="AlphaFoldDB" id="A0AAD3HQ03"/>
<protein>
    <submittedName>
        <fullName evidence="1">Uncharacterized protein</fullName>
    </submittedName>
</protein>
<name>A0AAD3HQ03_9CHLO</name>
<comment type="caution">
    <text evidence="1">The sequence shown here is derived from an EMBL/GenBank/DDBJ whole genome shotgun (WGS) entry which is preliminary data.</text>
</comment>
<feature type="non-terminal residue" evidence="1">
    <location>
        <position position="231"/>
    </location>
</feature>
<dbReference type="Proteomes" id="UP001054857">
    <property type="component" value="Unassembled WGS sequence"/>
</dbReference>
<evidence type="ECO:0000313" key="1">
    <source>
        <dbReference type="EMBL" id="GFR48577.1"/>
    </source>
</evidence>
<gene>
    <name evidence="1" type="ORF">Agub_g10480</name>
</gene>
<dbReference type="EMBL" id="BMAR01000024">
    <property type="protein sequence ID" value="GFR48577.1"/>
    <property type="molecule type" value="Genomic_DNA"/>
</dbReference>